<reference evidence="2 3" key="1">
    <citation type="submission" date="2018-04" db="EMBL/GenBank/DDBJ databases">
        <title>The genome of golden apple snail Pomacea canaliculata provides insight into stress tolerance and invasive adaptation.</title>
        <authorList>
            <person name="Liu C."/>
            <person name="Liu B."/>
            <person name="Ren Y."/>
            <person name="Zhang Y."/>
            <person name="Wang H."/>
            <person name="Li S."/>
            <person name="Jiang F."/>
            <person name="Yin L."/>
            <person name="Zhang G."/>
            <person name="Qian W."/>
            <person name="Fan W."/>
        </authorList>
    </citation>
    <scope>NUCLEOTIDE SEQUENCE [LARGE SCALE GENOMIC DNA]</scope>
    <source>
        <strain evidence="2">SZHN2017</strain>
        <tissue evidence="2">Muscle</tissue>
    </source>
</reference>
<organism evidence="2 3">
    <name type="scientific">Pomacea canaliculata</name>
    <name type="common">Golden apple snail</name>
    <dbReference type="NCBI Taxonomy" id="400727"/>
    <lineage>
        <taxon>Eukaryota</taxon>
        <taxon>Metazoa</taxon>
        <taxon>Spiralia</taxon>
        <taxon>Lophotrochozoa</taxon>
        <taxon>Mollusca</taxon>
        <taxon>Gastropoda</taxon>
        <taxon>Caenogastropoda</taxon>
        <taxon>Architaenioglossa</taxon>
        <taxon>Ampullarioidea</taxon>
        <taxon>Ampullariidae</taxon>
        <taxon>Pomacea</taxon>
    </lineage>
</organism>
<gene>
    <name evidence="2" type="ORF">C0Q70_14615</name>
</gene>
<keyword evidence="3" id="KW-1185">Reference proteome</keyword>
<protein>
    <submittedName>
        <fullName evidence="2">Uncharacterized protein</fullName>
    </submittedName>
</protein>
<evidence type="ECO:0000313" key="3">
    <source>
        <dbReference type="Proteomes" id="UP000245119"/>
    </source>
</evidence>
<sequence length="95" mass="10879">MLGAAMIRLASHWCRSWNCHTGQDRTGQDRPCTCTCHKEADVPLRCPVPCRHHVCSLAFCRVFVGLLRSNAFTHDWSPSDYVSYPHHKAAQETRR</sequence>
<evidence type="ECO:0000313" key="2">
    <source>
        <dbReference type="EMBL" id="PVD24145.1"/>
    </source>
</evidence>
<dbReference type="AlphaFoldDB" id="A0A2T7NSK0"/>
<dbReference type="Proteomes" id="UP000245119">
    <property type="component" value="Linkage Group LG9"/>
</dbReference>
<feature type="region of interest" description="Disordered" evidence="1">
    <location>
        <begin position="74"/>
        <end position="95"/>
    </location>
</feature>
<proteinExistence type="predicted"/>
<evidence type="ECO:0000256" key="1">
    <source>
        <dbReference type="SAM" id="MobiDB-lite"/>
    </source>
</evidence>
<accession>A0A2T7NSK0</accession>
<dbReference type="EMBL" id="PZQS01000009">
    <property type="protein sequence ID" value="PVD24145.1"/>
    <property type="molecule type" value="Genomic_DNA"/>
</dbReference>
<name>A0A2T7NSK0_POMCA</name>
<comment type="caution">
    <text evidence="2">The sequence shown here is derived from an EMBL/GenBank/DDBJ whole genome shotgun (WGS) entry which is preliminary data.</text>
</comment>